<feature type="region of interest" description="Disordered" evidence="5">
    <location>
        <begin position="1882"/>
        <end position="1916"/>
    </location>
</feature>
<feature type="compositionally biased region" description="Basic and acidic residues" evidence="5">
    <location>
        <begin position="82"/>
        <end position="100"/>
    </location>
</feature>
<dbReference type="EC" id="2.7.-.-" evidence="4"/>
<dbReference type="STRING" id="861557.E3S3S4"/>
<feature type="compositionally biased region" description="Polar residues" evidence="5">
    <location>
        <begin position="133"/>
        <end position="145"/>
    </location>
</feature>
<evidence type="ECO:0000256" key="2">
    <source>
        <dbReference type="ARBA" id="ARBA00022679"/>
    </source>
</evidence>
<feature type="compositionally biased region" description="Polar residues" evidence="5">
    <location>
        <begin position="225"/>
        <end position="242"/>
    </location>
</feature>
<organism evidence="7">
    <name type="scientific">Pyrenophora teres f. teres (strain 0-1)</name>
    <name type="common">Barley net blotch fungus</name>
    <name type="synonym">Drechslera teres f. teres</name>
    <dbReference type="NCBI Taxonomy" id="861557"/>
    <lineage>
        <taxon>Eukaryota</taxon>
        <taxon>Fungi</taxon>
        <taxon>Dikarya</taxon>
        <taxon>Ascomycota</taxon>
        <taxon>Pezizomycotina</taxon>
        <taxon>Dothideomycetes</taxon>
        <taxon>Pleosporomycetidae</taxon>
        <taxon>Pleosporales</taxon>
        <taxon>Pleosporineae</taxon>
        <taxon>Pleosporaceae</taxon>
        <taxon>Pyrenophora</taxon>
    </lineage>
</organism>
<feature type="compositionally biased region" description="Polar residues" evidence="5">
    <location>
        <begin position="1692"/>
        <end position="1704"/>
    </location>
</feature>
<feature type="region of interest" description="Disordered" evidence="5">
    <location>
        <begin position="1654"/>
        <end position="1736"/>
    </location>
</feature>
<proteinExistence type="inferred from homology"/>
<feature type="region of interest" description="Disordered" evidence="5">
    <location>
        <begin position="1047"/>
        <end position="1093"/>
    </location>
</feature>
<keyword evidence="3 4" id="KW-0418">Kinase</keyword>
<feature type="compositionally biased region" description="Polar residues" evidence="5">
    <location>
        <begin position="1290"/>
        <end position="1302"/>
    </location>
</feature>
<feature type="region of interest" description="Disordered" evidence="5">
    <location>
        <begin position="1389"/>
        <end position="1440"/>
    </location>
</feature>
<dbReference type="OrthoDB" id="2573163at2759"/>
<accession>E3S3S4</accession>
<evidence type="ECO:0000256" key="1">
    <source>
        <dbReference type="ARBA" id="ARBA00007374"/>
    </source>
</evidence>
<evidence type="ECO:0000256" key="4">
    <source>
        <dbReference type="RuleBase" id="RU363090"/>
    </source>
</evidence>
<feature type="compositionally biased region" description="Pro residues" evidence="5">
    <location>
        <begin position="645"/>
        <end position="657"/>
    </location>
</feature>
<dbReference type="HOGENOM" id="CLU_234526_0_0_1"/>
<dbReference type="InterPro" id="IPR038286">
    <property type="entry name" value="IPK_sf"/>
</dbReference>
<feature type="compositionally biased region" description="Polar residues" evidence="5">
    <location>
        <begin position="1553"/>
        <end position="1563"/>
    </location>
</feature>
<dbReference type="GO" id="GO:0008440">
    <property type="term" value="F:inositol-1,4,5-trisphosphate 3-kinase activity"/>
    <property type="evidence" value="ECO:0007669"/>
    <property type="project" value="TreeGrafter"/>
</dbReference>
<feature type="region of interest" description="Disordered" evidence="5">
    <location>
        <begin position="720"/>
        <end position="755"/>
    </location>
</feature>
<feature type="region of interest" description="Disordered" evidence="5">
    <location>
        <begin position="1615"/>
        <end position="1642"/>
    </location>
</feature>
<feature type="region of interest" description="Disordered" evidence="5">
    <location>
        <begin position="323"/>
        <end position="410"/>
    </location>
</feature>
<feature type="region of interest" description="Disordered" evidence="5">
    <location>
        <begin position="587"/>
        <end position="611"/>
    </location>
</feature>
<feature type="compositionally biased region" description="Polar residues" evidence="5">
    <location>
        <begin position="1490"/>
        <end position="1500"/>
    </location>
</feature>
<feature type="compositionally biased region" description="Basic and acidic residues" evidence="5">
    <location>
        <begin position="1671"/>
        <end position="1687"/>
    </location>
</feature>
<dbReference type="GO" id="GO:0005737">
    <property type="term" value="C:cytoplasm"/>
    <property type="evidence" value="ECO:0007669"/>
    <property type="project" value="TreeGrafter"/>
</dbReference>
<dbReference type="Gene3D" id="3.30.470.160">
    <property type="entry name" value="Inositol polyphosphate kinase"/>
    <property type="match status" value="1"/>
</dbReference>
<reference evidence="6 7" key="1">
    <citation type="journal article" date="2010" name="Genome Biol.">
        <title>A first genome assembly of the barley fungal pathogen Pyrenophora teres f. teres.</title>
        <authorList>
            <person name="Ellwood S.R."/>
            <person name="Liu Z."/>
            <person name="Syme R.A."/>
            <person name="Lai Z."/>
            <person name="Hane J.K."/>
            <person name="Keiper F."/>
            <person name="Moffat C.S."/>
            <person name="Oliver R.P."/>
            <person name="Friesen T.L."/>
        </authorList>
    </citation>
    <scope>NUCLEOTIDE SEQUENCE [LARGE SCALE GENOMIC DNA]</scope>
    <source>
        <strain evidence="6 7">0-1</strain>
    </source>
</reference>
<feature type="region of interest" description="Disordered" evidence="5">
    <location>
        <begin position="1534"/>
        <end position="1563"/>
    </location>
</feature>
<feature type="compositionally biased region" description="Polar residues" evidence="5">
    <location>
        <begin position="587"/>
        <end position="596"/>
    </location>
</feature>
<dbReference type="Pfam" id="PF03770">
    <property type="entry name" value="IPK"/>
    <property type="match status" value="1"/>
</dbReference>
<dbReference type="EMBL" id="GL537047">
    <property type="protein sequence ID" value="EFQ87352.1"/>
    <property type="molecule type" value="Genomic_DNA"/>
</dbReference>
<feature type="compositionally biased region" description="Basic and acidic residues" evidence="5">
    <location>
        <begin position="215"/>
        <end position="224"/>
    </location>
</feature>
<feature type="region of interest" description="Disordered" evidence="5">
    <location>
        <begin position="969"/>
        <end position="1034"/>
    </location>
</feature>
<dbReference type="GO" id="GO:0032958">
    <property type="term" value="P:inositol phosphate biosynthetic process"/>
    <property type="evidence" value="ECO:0007669"/>
    <property type="project" value="InterPro"/>
</dbReference>
<evidence type="ECO:0000256" key="5">
    <source>
        <dbReference type="SAM" id="MobiDB-lite"/>
    </source>
</evidence>
<feature type="compositionally biased region" description="Basic residues" evidence="5">
    <location>
        <begin position="1534"/>
        <end position="1546"/>
    </location>
</feature>
<sequence>MPSSLHPHLRRGLDFDEYYLHPDDVIEEAPAETQDPEERAAKRRRIEAIASQYLRGRPPVIVTAGLRGPFNNGWKNPWARPTQDKRRTLGKNERTSESRNRHSKKVTAAGRKDAVGHQASAKLGMNNRGRVTEQASAPLTASPETSRAARDGVDTCEHNTSLEEIEVPPVTEPLPDDDSASTATGISSVGTARRIQTRSPMTNPFWLRRPGSAKVDMRRARDGNTDTSPSRSRSRQGDSQMSAKGELQLSLPKAPIRAQSTPRRSELPDAYKSSASASMDISSPVVDDDTPRQLVNAEAQSTSTAAEEPLYTLEAVQTATAAITQETTHSKEPAQRSQRTVPIVTSSMGSQDTHASQKPVSFTTRKPRKKPRAVNFDSSPEKISAAPKPRPQTVVEKANHAPQDEATEVDGTDIKVIQGDVVEKQEHDQELQKSRDSDWSTQAAMLRAQLEFQQSTFPSMSPNLVGAGSQTSIDTPRPIGAVSNALTTPFSAFTVQRDEPLLNFNESMAHGPPISTQDLFGAASPFAFSTVKKPTQGGHGSNLRFAQSPGDVICQASNADKSPTPSIDRIPLKDKNTTTSVWSFVSEKASQASQGSRGDKSRRITKDGCSPLESFGPNGNLHFTDGFLRNTFRTWTDDTSHSLKPAPPPEPPAAALPLPPLGLQPFPSASAAALHANLPDPALRCVSAAPNDRILANISNARLAISATHPATRCPLDGRINVEPMSPTPDAHGNTSPPAQVRLNAPNDAPTLHPDREAVTPKSLAQTGRSRTAPIVHENHLWKSSIDRPQLDERDSIFATTYLASDSPISSPRAAARQTDFAHDAPEHSLSELAAPTPPPGPLKDPPIIRRKHSTLPPTLPATPSIDHHAVLTTPFNPRAAIAAGMGLEVTRHSPPPYMSPVDSPLQRPTTPLHSELQPALHDALLESEERRRNREWREGKPVPFKGNIILDNPVMGVDMEKKIEATLAKTEQPTSARSRKASHYLRVFKDGDPAEDPKKREGKPRERTSADRPLSTLSEEVSAGPNTSETSASVLTQQLRRSSLASPIVQSPLTGPADFYFDTKPASRTEPNLGPTPPTQPSIRPEQSNAEKRELPRRLLEDIRGFGNLSPGSFYSHSLPTSAVEKIHAHSSTNGTAHYDEPSDYFQAKDRSSAERTPGSEEEDESEKEQISSALYFPHRRLKAGDQVPVEPKPRDREVIDVDKRASFHEGAGPRGWAANKEVQTPQEVEISLQSQDTNQCLHGDISTATSVKKDKDQPLTASVVDTLSAESEPESLAESTHSLLGYESSATDDLGTTPTATKHKQEPKVAPAPVAQPPAPLGAVELKPYDHQVGGHSTVYRFSRRAVCKQLNNRENEFYETVERQHPELLDFLPRYIGVLNVTYRKAPKKKKTSKDKAKQDAPPTTSTTQSENASRQASTAPEESRKPETTRVVSHSQQIMPVPEVIFENNRHIIPDNLFRVPPRSTTPDPWMRNPALSSQQHRRYQSDYTNTSTSPARPQLPHASSWGVTTINRKLQEEVLRQVFAPPTIHHRPRHHHHHGIPSRKMGDVSQSTVGSAPTIRRNSTDVSALHPPLTEECTRKQVLKSEARRHASGGNPIPAVSSSVDGLQANTESLRPPLNNIPRRRHSGSGLTRRPLGIDTVQRHNLEYYEEDGYGGDAEEEVFAMDEDRRTKGEADDRDRGRPLHSPKTTNIPDTQPPSEGTMLPAAPMSNSQGVPLIEEPSNPEQAQQQPDERVQHFILLEDLTAGMSRPCVLDLKMGTRQYGVEANEKKQRSQRRKCQMTTSKELGVRVCGMQIWNVKTQSYIFEDKYFGRDLKAGKEFQDALKRFFWDGTSYKAASKHIPVILDKISQLERMIRKLPGYRFYASSLLMLYDRGDGESKEKEAPNGEDASATSSGLASPGPVPASHAAPSQPEIKLKIVDFANCVTAEDALPDDLPCPPQNPDGIDRGYLRGLRTLRLYFQRIWNDIHEEWVERGEGEGMARSHHHGPGLGDVGAGWQDAAGGEDTGYVSF</sequence>
<dbReference type="GO" id="GO:0005634">
    <property type="term" value="C:nucleus"/>
    <property type="evidence" value="ECO:0007669"/>
    <property type="project" value="TreeGrafter"/>
</dbReference>
<dbReference type="eggNOG" id="KOG1620">
    <property type="taxonomic scope" value="Eukaryota"/>
</dbReference>
<dbReference type="PANTHER" id="PTHR12400:SF21">
    <property type="entry name" value="KINASE"/>
    <property type="match status" value="1"/>
</dbReference>
<feature type="compositionally biased region" description="Basic and acidic residues" evidence="5">
    <location>
        <begin position="1882"/>
        <end position="1891"/>
    </location>
</feature>
<feature type="region of interest" description="Disordered" evidence="5">
    <location>
        <begin position="1290"/>
        <end position="1316"/>
    </location>
</feature>
<protein>
    <recommendedName>
        <fullName evidence="4">Kinase</fullName>
        <ecNumber evidence="4">2.7.-.-</ecNumber>
    </recommendedName>
</protein>
<dbReference type="PANTHER" id="PTHR12400">
    <property type="entry name" value="INOSITOL POLYPHOSPHATE KINASE"/>
    <property type="match status" value="1"/>
</dbReference>
<feature type="compositionally biased region" description="Polar residues" evidence="5">
    <location>
        <begin position="1016"/>
        <end position="1034"/>
    </location>
</feature>
<feature type="compositionally biased region" description="Polar residues" evidence="5">
    <location>
        <begin position="180"/>
        <end position="190"/>
    </location>
</feature>
<dbReference type="GO" id="GO:0000824">
    <property type="term" value="F:inositol-1,4,5,6-tetrakisphosphate 3-kinase activity"/>
    <property type="evidence" value="ECO:0007669"/>
    <property type="project" value="TreeGrafter"/>
</dbReference>
<feature type="compositionally biased region" description="Polar residues" evidence="5">
    <location>
        <begin position="1405"/>
        <end position="1424"/>
    </location>
</feature>
<evidence type="ECO:0000313" key="6">
    <source>
        <dbReference type="EMBL" id="EFQ87352.1"/>
    </source>
</evidence>
<name>E3S3S4_PYRTT</name>
<feature type="compositionally biased region" description="Basic and acidic residues" evidence="5">
    <location>
        <begin position="147"/>
        <end position="161"/>
    </location>
</feature>
<feature type="region of interest" description="Disordered" evidence="5">
    <location>
        <begin position="638"/>
        <end position="657"/>
    </location>
</feature>
<dbReference type="KEGG" id="pte:PTT_17158"/>
<feature type="region of interest" description="Disordered" evidence="5">
    <location>
        <begin position="70"/>
        <end position="290"/>
    </location>
</feature>
<evidence type="ECO:0000313" key="7">
    <source>
        <dbReference type="Proteomes" id="UP000001067"/>
    </source>
</evidence>
<dbReference type="GO" id="GO:0046854">
    <property type="term" value="P:phosphatidylinositol phosphate biosynthetic process"/>
    <property type="evidence" value="ECO:0007669"/>
    <property type="project" value="TreeGrafter"/>
</dbReference>
<feature type="compositionally biased region" description="Acidic residues" evidence="5">
    <location>
        <begin position="1654"/>
        <end position="1670"/>
    </location>
</feature>
<feature type="region of interest" description="Disordered" evidence="5">
    <location>
        <begin position="1149"/>
        <end position="1181"/>
    </location>
</feature>
<comment type="similarity">
    <text evidence="1 4">Belongs to the inositol phosphokinase (IPK) family.</text>
</comment>
<feature type="region of interest" description="Disordered" evidence="5">
    <location>
        <begin position="1461"/>
        <end position="1507"/>
    </location>
</feature>
<feature type="compositionally biased region" description="Polar residues" evidence="5">
    <location>
        <begin position="335"/>
        <end position="364"/>
    </location>
</feature>
<dbReference type="Proteomes" id="UP000001067">
    <property type="component" value="Unassembled WGS sequence"/>
</dbReference>
<gene>
    <name evidence="6" type="ORF">PTT_17158</name>
</gene>
<feature type="compositionally biased region" description="Low complexity" evidence="5">
    <location>
        <begin position="273"/>
        <end position="283"/>
    </location>
</feature>
<dbReference type="InterPro" id="IPR005522">
    <property type="entry name" value="IPK"/>
</dbReference>
<evidence type="ECO:0000256" key="3">
    <source>
        <dbReference type="ARBA" id="ARBA00022777"/>
    </source>
</evidence>
<feature type="compositionally biased region" description="Basic and acidic residues" evidence="5">
    <location>
        <begin position="988"/>
        <end position="1011"/>
    </location>
</feature>
<dbReference type="SUPFAM" id="SSF56104">
    <property type="entry name" value="SAICAR synthase-like"/>
    <property type="match status" value="1"/>
</dbReference>
<feature type="compositionally biased region" description="Basic and acidic residues" evidence="5">
    <location>
        <begin position="597"/>
        <end position="606"/>
    </location>
</feature>
<keyword evidence="2 4" id="KW-0808">Transferase</keyword>
<keyword evidence="7" id="KW-1185">Reference proteome</keyword>